<dbReference type="Proteomes" id="UP001302716">
    <property type="component" value="Chromosome"/>
</dbReference>
<protein>
    <submittedName>
        <fullName evidence="1">Uncharacterized protein</fullName>
    </submittedName>
</protein>
<reference evidence="1 2" key="1">
    <citation type="submission" date="2022-08" db="EMBL/GenBank/DDBJ databases">
        <title>Whole genome sequencing-based tracing of a 2022 introduction and outbreak of Xanthomonas hortorum pv. pelargonii.</title>
        <authorList>
            <person name="Iruegas-Bocardo F."/>
            <person name="Weisberg A.K."/>
            <person name="Riutta E.R."/>
            <person name="Kilday K."/>
            <person name="Bonkowski J.C."/>
            <person name="Creswell T."/>
            <person name="Daughtrey M.L."/>
            <person name="Rane K."/>
            <person name="Grunwald N.J."/>
            <person name="Chang J.H."/>
            <person name="Putnam M.L."/>
        </authorList>
    </citation>
    <scope>NUCLEOTIDE SEQUENCE [LARGE SCALE GENOMIC DNA]</scope>
    <source>
        <strain evidence="1 2">22-323</strain>
    </source>
</reference>
<dbReference type="RefSeq" id="WP_316693144.1">
    <property type="nucleotide sequence ID" value="NZ_CP103836.1"/>
</dbReference>
<accession>A0AAU0B6V8</accession>
<evidence type="ECO:0000313" key="1">
    <source>
        <dbReference type="EMBL" id="WOB47929.1"/>
    </source>
</evidence>
<organism evidence="1 2">
    <name type="scientific">Xanthomonas hydrangeae</name>
    <dbReference type="NCBI Taxonomy" id="2775159"/>
    <lineage>
        <taxon>Bacteria</taxon>
        <taxon>Pseudomonadati</taxon>
        <taxon>Pseudomonadota</taxon>
        <taxon>Gammaproteobacteria</taxon>
        <taxon>Lysobacterales</taxon>
        <taxon>Lysobacteraceae</taxon>
        <taxon>Xanthomonas</taxon>
    </lineage>
</organism>
<evidence type="ECO:0000313" key="2">
    <source>
        <dbReference type="Proteomes" id="UP001302716"/>
    </source>
</evidence>
<name>A0AAU0B6V8_9XANT</name>
<proteinExistence type="predicted"/>
<dbReference type="AlphaFoldDB" id="A0AAU0B6V8"/>
<keyword evidence="2" id="KW-1185">Reference proteome</keyword>
<dbReference type="EMBL" id="CP103836">
    <property type="protein sequence ID" value="WOB47929.1"/>
    <property type="molecule type" value="Genomic_DNA"/>
</dbReference>
<sequence>MTDLHVWRQRLVRSPYPEPAEADAVLLPYRSLSDYQAVDGFARSLLPAPVLVGYFQYYRLLIDVIAQLRQHLDIDAPVLVEISRPLGVALPRGLLEEGVLVTDDTAPQAVWWARQGALRTVQIRSRIRRDLHEFGDNSLTVLLQSTVDTHDPLPAILGGTSFASAFIEEKNAILSRLSPAAIDALECA</sequence>
<gene>
    <name evidence="1" type="ORF">NYR97_11555</name>
</gene>